<accession>A0A6G1J132</accession>
<evidence type="ECO:0000313" key="2">
    <source>
        <dbReference type="Proteomes" id="UP000799291"/>
    </source>
</evidence>
<dbReference type="Proteomes" id="UP000799291">
    <property type="component" value="Unassembled WGS sequence"/>
</dbReference>
<dbReference type="OrthoDB" id="3648235at2759"/>
<keyword evidence="2" id="KW-1185">Reference proteome</keyword>
<dbReference type="InterPro" id="IPR013901">
    <property type="entry name" value="Anthrone_oxy"/>
</dbReference>
<name>A0A6G1J132_9PLEO</name>
<evidence type="ECO:0000313" key="1">
    <source>
        <dbReference type="EMBL" id="KAF2684226.1"/>
    </source>
</evidence>
<sequence length="101" mass="11463">MALCLGILAPVAPYEIVFIFPINDRIDELEKRWKNGSDVSTEEKGKLRDWLDMWKARNWGRVAAPLVHGVVGDCKEKDISGVERFSAKSIMRVHSRGVPQQ</sequence>
<dbReference type="Pfam" id="PF08592">
    <property type="entry name" value="Anthrone_oxy"/>
    <property type="match status" value="1"/>
</dbReference>
<dbReference type="EMBL" id="MU005582">
    <property type="protein sequence ID" value="KAF2684226.1"/>
    <property type="molecule type" value="Genomic_DNA"/>
</dbReference>
<organism evidence="1 2">
    <name type="scientific">Lentithecium fluviatile CBS 122367</name>
    <dbReference type="NCBI Taxonomy" id="1168545"/>
    <lineage>
        <taxon>Eukaryota</taxon>
        <taxon>Fungi</taxon>
        <taxon>Dikarya</taxon>
        <taxon>Ascomycota</taxon>
        <taxon>Pezizomycotina</taxon>
        <taxon>Dothideomycetes</taxon>
        <taxon>Pleosporomycetidae</taxon>
        <taxon>Pleosporales</taxon>
        <taxon>Massarineae</taxon>
        <taxon>Lentitheciaceae</taxon>
        <taxon>Lentithecium</taxon>
    </lineage>
</organism>
<reference evidence="1" key="1">
    <citation type="journal article" date="2020" name="Stud. Mycol.">
        <title>101 Dothideomycetes genomes: a test case for predicting lifestyles and emergence of pathogens.</title>
        <authorList>
            <person name="Haridas S."/>
            <person name="Albert R."/>
            <person name="Binder M."/>
            <person name="Bloem J."/>
            <person name="Labutti K."/>
            <person name="Salamov A."/>
            <person name="Andreopoulos B."/>
            <person name="Baker S."/>
            <person name="Barry K."/>
            <person name="Bills G."/>
            <person name="Bluhm B."/>
            <person name="Cannon C."/>
            <person name="Castanera R."/>
            <person name="Culley D."/>
            <person name="Daum C."/>
            <person name="Ezra D."/>
            <person name="Gonzalez J."/>
            <person name="Henrissat B."/>
            <person name="Kuo A."/>
            <person name="Liang C."/>
            <person name="Lipzen A."/>
            <person name="Lutzoni F."/>
            <person name="Magnuson J."/>
            <person name="Mondo S."/>
            <person name="Nolan M."/>
            <person name="Ohm R."/>
            <person name="Pangilinan J."/>
            <person name="Park H.-J."/>
            <person name="Ramirez L."/>
            <person name="Alfaro M."/>
            <person name="Sun H."/>
            <person name="Tritt A."/>
            <person name="Yoshinaga Y."/>
            <person name="Zwiers L.-H."/>
            <person name="Turgeon B."/>
            <person name="Goodwin S."/>
            <person name="Spatafora J."/>
            <person name="Crous P."/>
            <person name="Grigoriev I."/>
        </authorList>
    </citation>
    <scope>NUCLEOTIDE SEQUENCE</scope>
    <source>
        <strain evidence="1">CBS 122367</strain>
    </source>
</reference>
<gene>
    <name evidence="1" type="ORF">K458DRAFT_404500</name>
</gene>
<dbReference type="AlphaFoldDB" id="A0A6G1J132"/>
<protein>
    <submittedName>
        <fullName evidence="1">Uncharacterized protein</fullName>
    </submittedName>
</protein>
<proteinExistence type="predicted"/>